<dbReference type="InterPro" id="IPR002711">
    <property type="entry name" value="HNH"/>
</dbReference>
<dbReference type="InterPro" id="IPR003615">
    <property type="entry name" value="HNH_nuc"/>
</dbReference>
<evidence type="ECO:0000313" key="2">
    <source>
        <dbReference type="EMBL" id="OTZ65422.1"/>
    </source>
</evidence>
<dbReference type="Proteomes" id="UP000195087">
    <property type="component" value="Unassembled WGS sequence"/>
</dbReference>
<accession>A0A9X6JJT9</accession>
<dbReference type="Pfam" id="PF01844">
    <property type="entry name" value="HNH"/>
    <property type="match status" value="1"/>
</dbReference>
<name>A0A9X6JJT9_BACUK</name>
<dbReference type="GO" id="GO:0003676">
    <property type="term" value="F:nucleic acid binding"/>
    <property type="evidence" value="ECO:0007669"/>
    <property type="project" value="InterPro"/>
</dbReference>
<reference evidence="2 3" key="1">
    <citation type="submission" date="2016-10" db="EMBL/GenBank/DDBJ databases">
        <title>Comparative genomics of Bacillus thuringiensis reveals a path to pathogens against multiple invertebrate hosts.</title>
        <authorList>
            <person name="Zheng J."/>
            <person name="Gao Q."/>
            <person name="Liu H."/>
            <person name="Peng D."/>
            <person name="Ruan L."/>
            <person name="Sun M."/>
        </authorList>
    </citation>
    <scope>NUCLEOTIDE SEQUENCE [LARGE SCALE GENOMIC DNA]</scope>
    <source>
        <strain evidence="2">BGSC 4W1</strain>
    </source>
</reference>
<proteinExistence type="predicted"/>
<protein>
    <recommendedName>
        <fullName evidence="1">HNH domain-containing protein</fullName>
    </recommendedName>
</protein>
<dbReference type="CDD" id="cd00085">
    <property type="entry name" value="HNHc"/>
    <property type="match status" value="1"/>
</dbReference>
<dbReference type="EMBL" id="NFEH01000134">
    <property type="protein sequence ID" value="OTZ65422.1"/>
    <property type="molecule type" value="Genomic_DNA"/>
</dbReference>
<comment type="caution">
    <text evidence="2">The sequence shown here is derived from an EMBL/GenBank/DDBJ whole genome shotgun (WGS) entry which is preliminary data.</text>
</comment>
<dbReference type="GO" id="GO:0008270">
    <property type="term" value="F:zinc ion binding"/>
    <property type="evidence" value="ECO:0007669"/>
    <property type="project" value="InterPro"/>
</dbReference>
<gene>
    <name evidence="2" type="ORF">BK769_35315</name>
</gene>
<dbReference type="RefSeq" id="WP_086392961.1">
    <property type="nucleotide sequence ID" value="NZ_NFEH01000134.1"/>
</dbReference>
<dbReference type="Gene3D" id="1.10.30.50">
    <property type="match status" value="1"/>
</dbReference>
<organism evidence="2 3">
    <name type="scientific">Bacillus thuringiensis serovar kumamotoensis</name>
    <dbReference type="NCBI Taxonomy" id="132267"/>
    <lineage>
        <taxon>Bacteria</taxon>
        <taxon>Bacillati</taxon>
        <taxon>Bacillota</taxon>
        <taxon>Bacilli</taxon>
        <taxon>Bacillales</taxon>
        <taxon>Bacillaceae</taxon>
        <taxon>Bacillus</taxon>
        <taxon>Bacillus cereus group</taxon>
    </lineage>
</organism>
<evidence type="ECO:0000259" key="1">
    <source>
        <dbReference type="Pfam" id="PF01844"/>
    </source>
</evidence>
<evidence type="ECO:0000313" key="3">
    <source>
        <dbReference type="Proteomes" id="UP000195087"/>
    </source>
</evidence>
<sequence>MILIDKSQPEPTELSEERAKPNGTYRIEKVLDRLREDFYNKCYICESKNPISVNVEHFIPHKGNKDLKFSWENLFWSCAHCNNIKLAQYDNMLNCTDPQDNVENRMNFKVEPVPFAKVYIEAMDQENKTIQTVELLHKVYNGSTHLKTIEASYIREALVDEMLGFYDLLRNYIKSATQQRKDRYFLEIIEKLDSSSAFAAFKRQVIKNNSDLMNIFGEHINVSREFSPS</sequence>
<dbReference type="AlphaFoldDB" id="A0A9X6JJT9"/>
<feature type="domain" description="HNH" evidence="1">
    <location>
        <begin position="42"/>
        <end position="85"/>
    </location>
</feature>
<dbReference type="GO" id="GO:0004519">
    <property type="term" value="F:endonuclease activity"/>
    <property type="evidence" value="ECO:0007669"/>
    <property type="project" value="InterPro"/>
</dbReference>